<evidence type="ECO:0000313" key="4">
    <source>
        <dbReference type="Proteomes" id="UP000054985"/>
    </source>
</evidence>
<dbReference type="Proteomes" id="UP000254040">
    <property type="component" value="Unassembled WGS sequence"/>
</dbReference>
<organism evidence="3 5">
    <name type="scientific">Legionella moravica</name>
    <dbReference type="NCBI Taxonomy" id="39962"/>
    <lineage>
        <taxon>Bacteria</taxon>
        <taxon>Pseudomonadati</taxon>
        <taxon>Pseudomonadota</taxon>
        <taxon>Gammaproteobacteria</taxon>
        <taxon>Legionellales</taxon>
        <taxon>Legionellaceae</taxon>
        <taxon>Legionella</taxon>
    </lineage>
</organism>
<sequence length="90" mass="9699">MRDVASKYKRIKLNNRQCTAGVVLLLALIDVTCITGCTKVEPWEKGNFTKPSMSLEPWSIPAYMNNKTMEKALESSRGSVSLGGGGCGCG</sequence>
<dbReference type="AlphaFoldDB" id="A0A378JYM5"/>
<evidence type="ECO:0000313" key="3">
    <source>
        <dbReference type="EMBL" id="STX63140.1"/>
    </source>
</evidence>
<reference evidence="2 4" key="1">
    <citation type="submission" date="2015-11" db="EMBL/GenBank/DDBJ databases">
        <title>Genomic analysis of 38 Legionella species identifies large and diverse effector repertoires.</title>
        <authorList>
            <person name="Burstein D."/>
            <person name="Amaro F."/>
            <person name="Zusman T."/>
            <person name="Lifshitz Z."/>
            <person name="Cohen O."/>
            <person name="Gilbert J.A."/>
            <person name="Pupko T."/>
            <person name="Shuman H.A."/>
            <person name="Segal G."/>
        </authorList>
    </citation>
    <scope>NUCLEOTIDE SEQUENCE [LARGE SCALE GENOMIC DNA]</scope>
    <source>
        <strain evidence="2 4">ATCC 43877</strain>
    </source>
</reference>
<proteinExistence type="predicted"/>
<accession>A0A378JYM5</accession>
<feature type="domain" description="DUF4266" evidence="1">
    <location>
        <begin position="40"/>
        <end position="89"/>
    </location>
</feature>
<name>A0A378JYM5_9GAMM</name>
<evidence type="ECO:0000259" key="1">
    <source>
        <dbReference type="Pfam" id="PF14086"/>
    </source>
</evidence>
<gene>
    <name evidence="2" type="ORF">Lmor_0574</name>
    <name evidence="3" type="ORF">NCTC12239_02082</name>
</gene>
<dbReference type="Pfam" id="PF14086">
    <property type="entry name" value="DUF4266"/>
    <property type="match status" value="1"/>
</dbReference>
<dbReference type="Proteomes" id="UP000054985">
    <property type="component" value="Unassembled WGS sequence"/>
</dbReference>
<evidence type="ECO:0000313" key="5">
    <source>
        <dbReference type="Proteomes" id="UP000254040"/>
    </source>
</evidence>
<keyword evidence="4" id="KW-1185">Reference proteome</keyword>
<dbReference type="STRING" id="39962.Lmor_0574"/>
<dbReference type="EMBL" id="LNYN01000013">
    <property type="protein sequence ID" value="KTD37382.1"/>
    <property type="molecule type" value="Genomic_DNA"/>
</dbReference>
<evidence type="ECO:0000313" key="2">
    <source>
        <dbReference type="EMBL" id="KTD37382.1"/>
    </source>
</evidence>
<dbReference type="InterPro" id="IPR025362">
    <property type="entry name" value="DUF4266"/>
</dbReference>
<reference evidence="3 5" key="2">
    <citation type="submission" date="2018-06" db="EMBL/GenBank/DDBJ databases">
        <authorList>
            <consortium name="Pathogen Informatics"/>
            <person name="Doyle S."/>
        </authorList>
    </citation>
    <scope>NUCLEOTIDE SEQUENCE [LARGE SCALE GENOMIC DNA]</scope>
    <source>
        <strain evidence="3 5">NCTC12239</strain>
    </source>
</reference>
<protein>
    <recommendedName>
        <fullName evidence="1">DUF4266 domain-containing protein</fullName>
    </recommendedName>
</protein>
<dbReference type="EMBL" id="UGOG01000001">
    <property type="protein sequence ID" value="STX63140.1"/>
    <property type="molecule type" value="Genomic_DNA"/>
</dbReference>